<dbReference type="EMBL" id="HBGZ01016244">
    <property type="protein sequence ID" value="CAD9604794.1"/>
    <property type="molecule type" value="Transcribed_RNA"/>
</dbReference>
<keyword evidence="4" id="KW-0560">Oxidoreductase</keyword>
<dbReference type="PANTHER" id="PTHR33970:SF1">
    <property type="entry name" value="VIOLAXANTHIN DE-EPOXIDASE, CHLOROPLASTIC"/>
    <property type="match status" value="1"/>
</dbReference>
<dbReference type="GO" id="GO:0010028">
    <property type="term" value="P:xanthophyll cycle"/>
    <property type="evidence" value="ECO:0007669"/>
    <property type="project" value="InterPro"/>
</dbReference>
<dbReference type="Pfam" id="PF07137">
    <property type="entry name" value="VDE"/>
    <property type="match status" value="1"/>
</dbReference>
<protein>
    <submittedName>
        <fullName evidence="4">Diadinoxanthin de-epoxidase</fullName>
        <ecNumber evidence="4">1.23.5.-</ecNumber>
    </submittedName>
</protein>
<evidence type="ECO:0000313" key="4">
    <source>
        <dbReference type="EMBL" id="KAK1736336.1"/>
    </source>
</evidence>
<dbReference type="GO" id="GO:0046422">
    <property type="term" value="F:violaxanthin de-epoxidase activity"/>
    <property type="evidence" value="ECO:0007669"/>
    <property type="project" value="InterPro"/>
</dbReference>
<proteinExistence type="predicted"/>
<dbReference type="SUPFAM" id="SSF50814">
    <property type="entry name" value="Lipocalins"/>
    <property type="match status" value="1"/>
</dbReference>
<dbReference type="Proteomes" id="UP001224775">
    <property type="component" value="Unassembled WGS sequence"/>
</dbReference>
<keyword evidence="5" id="KW-1185">Reference proteome</keyword>
<evidence type="ECO:0000313" key="3">
    <source>
        <dbReference type="EMBL" id="CAD9604794.1"/>
    </source>
</evidence>
<sequence>MKYCLLALVSLGPTLSWSFAPSSTSLVGSRTATSLSAQKWDLFEDRTVSKNVNTDIFERVGKIAASSLLALTLSFSAFTAPFPTGEMVSSVPSAQAADGAAIGLCLLKKCRLPLAKCITNPNCLANVICINTCNGKEDEEGCQVECGNTFENEVVGEFNKCAVSDMSCVPQKQDDGSYPVPSKDVLVQKFDTKLWNGRWYITAGQNKLFDIFDCQVHFFTETEPGKFFGKLNWRIEEPDGEFFTRDAIQEFYQDPKNPAHLINHDNEYLHYQDDWYIVDYAEDDNKEGVPPFAFVYYRGANDAWIGYGGVVVYTRDAKLPESLLPRLREAAKKVNFDFDKDFAFPDNTCKTMEKGEAVVLREKFAGKMAIQTEQQLQQQAVLARTAASNVVTTEVTAAERAIVDFEKEIAKDVISVEKEIVKDVVNIEKEVVKDVVNIEKAIEAEEKEIVNEIVKEEQSLLNMFKR</sequence>
<accession>A0A6V0W7S4</accession>
<feature type="domain" description="VDE lipocalin" evidence="2">
    <location>
        <begin position="104"/>
        <end position="347"/>
    </location>
</feature>
<evidence type="ECO:0000256" key="1">
    <source>
        <dbReference type="SAM" id="SignalP"/>
    </source>
</evidence>
<evidence type="ECO:0000259" key="2">
    <source>
        <dbReference type="Pfam" id="PF07137"/>
    </source>
</evidence>
<name>A0A6V0W7S4_9STRA</name>
<dbReference type="PANTHER" id="PTHR33970">
    <property type="entry name" value="VIOLAXANTHIN DE-EPOXIDASE, CHLOROPLASTIC-RELATED"/>
    <property type="match status" value="1"/>
</dbReference>
<dbReference type="EC" id="1.23.5.-" evidence="4"/>
<keyword evidence="1" id="KW-0732">Signal</keyword>
<feature type="signal peptide" evidence="1">
    <location>
        <begin position="1"/>
        <end position="16"/>
    </location>
</feature>
<organism evidence="3">
    <name type="scientific">Skeletonema marinoi</name>
    <dbReference type="NCBI Taxonomy" id="267567"/>
    <lineage>
        <taxon>Eukaryota</taxon>
        <taxon>Sar</taxon>
        <taxon>Stramenopiles</taxon>
        <taxon>Ochrophyta</taxon>
        <taxon>Bacillariophyta</taxon>
        <taxon>Coscinodiscophyceae</taxon>
        <taxon>Thalassiosirophycidae</taxon>
        <taxon>Thalassiosirales</taxon>
        <taxon>Skeletonemataceae</taxon>
        <taxon>Skeletonema</taxon>
        <taxon>Skeletonema marinoi-dohrnii complex</taxon>
    </lineage>
</organism>
<dbReference type="AlphaFoldDB" id="A0A6V0W7S4"/>
<reference evidence="3" key="1">
    <citation type="submission" date="2021-01" db="EMBL/GenBank/DDBJ databases">
        <authorList>
            <person name="Corre E."/>
            <person name="Pelletier E."/>
            <person name="Niang G."/>
            <person name="Scheremetjew M."/>
            <person name="Finn R."/>
            <person name="Kale V."/>
            <person name="Holt S."/>
            <person name="Cochrane G."/>
            <person name="Meng A."/>
            <person name="Brown T."/>
            <person name="Cohen L."/>
        </authorList>
    </citation>
    <scope>NUCLEOTIDE SEQUENCE</scope>
    <source>
        <strain evidence="3">SM1012Den-03</strain>
    </source>
</reference>
<gene>
    <name evidence="4" type="ORF">QTG54_012936</name>
    <name evidence="3" type="ORF">SMAR0320_LOCUS11634</name>
</gene>
<dbReference type="InterPro" id="IPR012674">
    <property type="entry name" value="Calycin"/>
</dbReference>
<reference evidence="4" key="2">
    <citation type="submission" date="2023-06" db="EMBL/GenBank/DDBJ databases">
        <title>Survivors Of The Sea: Transcriptome response of Skeletonema marinoi to long-term dormancy.</title>
        <authorList>
            <person name="Pinder M.I.M."/>
            <person name="Kourtchenko O."/>
            <person name="Robertson E.K."/>
            <person name="Larsson T."/>
            <person name="Maumus F."/>
            <person name="Osuna-Cruz C.M."/>
            <person name="Vancaester E."/>
            <person name="Stenow R."/>
            <person name="Vandepoele K."/>
            <person name="Ploug H."/>
            <person name="Bruchert V."/>
            <person name="Godhe A."/>
            <person name="Topel M."/>
        </authorList>
    </citation>
    <scope>NUCLEOTIDE SEQUENCE</scope>
    <source>
        <strain evidence="4">R05AC</strain>
    </source>
</reference>
<dbReference type="Gene3D" id="2.40.128.20">
    <property type="match status" value="1"/>
</dbReference>
<feature type="chain" id="PRO_5042404972" evidence="1">
    <location>
        <begin position="17"/>
        <end position="466"/>
    </location>
</feature>
<dbReference type="InterPro" id="IPR010788">
    <property type="entry name" value="VDE_dom"/>
</dbReference>
<dbReference type="EMBL" id="JATAAI010000029">
    <property type="protein sequence ID" value="KAK1736336.1"/>
    <property type="molecule type" value="Genomic_DNA"/>
</dbReference>
<evidence type="ECO:0000313" key="5">
    <source>
        <dbReference type="Proteomes" id="UP001224775"/>
    </source>
</evidence>
<dbReference type="InterPro" id="IPR044682">
    <property type="entry name" value="VDE"/>
</dbReference>